<dbReference type="Pfam" id="PF13715">
    <property type="entry name" value="CarbopepD_reg_2"/>
    <property type="match status" value="1"/>
</dbReference>
<dbReference type="EMBL" id="BMDO01000002">
    <property type="protein sequence ID" value="GGI50095.1"/>
    <property type="molecule type" value="Genomic_DNA"/>
</dbReference>
<keyword evidence="2" id="KW-1185">Reference proteome</keyword>
<evidence type="ECO:0000313" key="1">
    <source>
        <dbReference type="EMBL" id="GGI50095.1"/>
    </source>
</evidence>
<dbReference type="AlphaFoldDB" id="A0A917J6J9"/>
<dbReference type="Gene3D" id="2.60.40.1120">
    <property type="entry name" value="Carboxypeptidase-like, regulatory domain"/>
    <property type="match status" value="1"/>
</dbReference>
<organism evidence="1 2">
    <name type="scientific">Mucilaginibacter galii</name>
    <dbReference type="NCBI Taxonomy" id="2005073"/>
    <lineage>
        <taxon>Bacteria</taxon>
        <taxon>Pseudomonadati</taxon>
        <taxon>Bacteroidota</taxon>
        <taxon>Sphingobacteriia</taxon>
        <taxon>Sphingobacteriales</taxon>
        <taxon>Sphingobacteriaceae</taxon>
        <taxon>Mucilaginibacter</taxon>
    </lineage>
</organism>
<dbReference type="Proteomes" id="UP000662074">
    <property type="component" value="Unassembled WGS sequence"/>
</dbReference>
<name>A0A917J6J9_9SPHI</name>
<comment type="caution">
    <text evidence="1">The sequence shown here is derived from an EMBL/GenBank/DDBJ whole genome shotgun (WGS) entry which is preliminary data.</text>
</comment>
<gene>
    <name evidence="1" type="ORF">GCM10011425_13070</name>
</gene>
<reference evidence="1" key="1">
    <citation type="journal article" date="2014" name="Int. J. Syst. Evol. Microbiol.">
        <title>Complete genome sequence of Corynebacterium casei LMG S-19264T (=DSM 44701T), isolated from a smear-ripened cheese.</title>
        <authorList>
            <consortium name="US DOE Joint Genome Institute (JGI-PGF)"/>
            <person name="Walter F."/>
            <person name="Albersmeier A."/>
            <person name="Kalinowski J."/>
            <person name="Ruckert C."/>
        </authorList>
    </citation>
    <scope>NUCLEOTIDE SEQUENCE</scope>
    <source>
        <strain evidence="1">CCM 8711</strain>
    </source>
</reference>
<dbReference type="InterPro" id="IPR008969">
    <property type="entry name" value="CarboxyPept-like_regulatory"/>
</dbReference>
<reference evidence="1" key="2">
    <citation type="submission" date="2020-09" db="EMBL/GenBank/DDBJ databases">
        <authorList>
            <person name="Sun Q."/>
            <person name="Sedlacek I."/>
        </authorList>
    </citation>
    <scope>NUCLEOTIDE SEQUENCE</scope>
    <source>
        <strain evidence="1">CCM 8711</strain>
    </source>
</reference>
<protein>
    <recommendedName>
        <fullName evidence="3">Carboxypeptidase-like regulatory domain-containing protein</fullName>
    </recommendedName>
</protein>
<evidence type="ECO:0000313" key="2">
    <source>
        <dbReference type="Proteomes" id="UP000662074"/>
    </source>
</evidence>
<proteinExistence type="predicted"/>
<dbReference type="RefSeq" id="WP_188414937.1">
    <property type="nucleotide sequence ID" value="NZ_BMDO01000002.1"/>
</dbReference>
<sequence length="242" mass="26251">MQTITQITQPQPCHESWAGMSATENGRFCSSCSKNVIDFTSMTNQQIIDHLSASGNNTCGRIYTGQFAAVNAELSTPQLPKAGLWKRLMLALALFSFVQQVKAQAPVSKAKTVQSQYDQITVGEVMVESPVNKSTVITGKVVDEQGKPLAEVTIVANKQSVITDAAGNFRLSVPAVTPSFEVRHIGYQTKTVKIGKQTSKKYFIKMEAAGMYLGGLGAVKRPGTIKNFYAQYLIKPIKALIG</sequence>
<dbReference type="SUPFAM" id="SSF49464">
    <property type="entry name" value="Carboxypeptidase regulatory domain-like"/>
    <property type="match status" value="1"/>
</dbReference>
<accession>A0A917J6J9</accession>
<evidence type="ECO:0008006" key="3">
    <source>
        <dbReference type="Google" id="ProtNLM"/>
    </source>
</evidence>